<reference evidence="2 3" key="1">
    <citation type="submission" date="2023-08" db="EMBL/GenBank/DDBJ databases">
        <title>Annotated Genome Sequence of Vanrija albida AlHP1.</title>
        <authorList>
            <person name="Herzog R."/>
        </authorList>
    </citation>
    <scope>NUCLEOTIDE SEQUENCE [LARGE SCALE GENOMIC DNA]</scope>
    <source>
        <strain evidence="2 3">AlHP1</strain>
    </source>
</reference>
<gene>
    <name evidence="2" type="ORF">Q8F55_007763</name>
</gene>
<evidence type="ECO:0000313" key="2">
    <source>
        <dbReference type="EMBL" id="KAL1406080.1"/>
    </source>
</evidence>
<feature type="compositionally biased region" description="Polar residues" evidence="1">
    <location>
        <begin position="265"/>
        <end position="277"/>
    </location>
</feature>
<dbReference type="Proteomes" id="UP001565368">
    <property type="component" value="Unassembled WGS sequence"/>
</dbReference>
<dbReference type="RefSeq" id="XP_069206024.1">
    <property type="nucleotide sequence ID" value="XM_069356183.1"/>
</dbReference>
<dbReference type="EMBL" id="JBBXJM010000006">
    <property type="protein sequence ID" value="KAL1406080.1"/>
    <property type="molecule type" value="Genomic_DNA"/>
</dbReference>
<dbReference type="GeneID" id="95988806"/>
<keyword evidence="3" id="KW-1185">Reference proteome</keyword>
<accession>A0ABR3PUE5</accession>
<comment type="caution">
    <text evidence="2">The sequence shown here is derived from an EMBL/GenBank/DDBJ whole genome shotgun (WGS) entry which is preliminary data.</text>
</comment>
<sequence length="426" mass="46015">MFPGRAPSGVTSVLLHRPPIATGLTASSTTDPRPAVPRGYVGNRLPIPVDNLPATKPFSFDTPNISAAEIGVPKAYNAEYPHPLTAYASPAVNASTVSTSGYDELLSELLDNDPGAAMGSILANSGKEGIGPPALSLRPGAEDGCGIPENLWLQLTTWASVKVPVGAVVPMSHPSRFNPGPRFAAMPDRSRKVLPPVAARQHIGTEPSPSSDVSSLRRSLSTGDLDTFLRSWSELATATRLADGHRRSSFPNSDYSPPFYRQGHLASQSPLDLPSTSQFRPRMSLPFNLLSPVAEEETPPPTGASVEQRSPFPSPFNHGGFLADTDTPKDPTEFIPSVWDEPRDPDASSYLAATPLTPPLDWPMERHEEKPPWVIERYEEKSPDGRHEQPQHTSHIHFPAVLLPSDDEWAPATTTLDFSTGNSIWV</sequence>
<feature type="region of interest" description="Disordered" evidence="1">
    <location>
        <begin position="241"/>
        <end position="277"/>
    </location>
</feature>
<organism evidence="2 3">
    <name type="scientific">Vanrija albida</name>
    <dbReference type="NCBI Taxonomy" id="181172"/>
    <lineage>
        <taxon>Eukaryota</taxon>
        <taxon>Fungi</taxon>
        <taxon>Dikarya</taxon>
        <taxon>Basidiomycota</taxon>
        <taxon>Agaricomycotina</taxon>
        <taxon>Tremellomycetes</taxon>
        <taxon>Trichosporonales</taxon>
        <taxon>Trichosporonaceae</taxon>
        <taxon>Vanrija</taxon>
    </lineage>
</organism>
<name>A0ABR3PUE5_9TREE</name>
<evidence type="ECO:0000256" key="1">
    <source>
        <dbReference type="SAM" id="MobiDB-lite"/>
    </source>
</evidence>
<feature type="region of interest" description="Disordered" evidence="1">
    <location>
        <begin position="293"/>
        <end position="331"/>
    </location>
</feature>
<protein>
    <submittedName>
        <fullName evidence="2">Uncharacterized protein</fullName>
    </submittedName>
</protein>
<evidence type="ECO:0000313" key="3">
    <source>
        <dbReference type="Proteomes" id="UP001565368"/>
    </source>
</evidence>
<proteinExistence type="predicted"/>